<reference evidence="2" key="1">
    <citation type="journal article" date="2009" name="Rice">
        <title>De Novo Next Generation Sequencing of Plant Genomes.</title>
        <authorList>
            <person name="Rounsley S."/>
            <person name="Marri P.R."/>
            <person name="Yu Y."/>
            <person name="He R."/>
            <person name="Sisneros N."/>
            <person name="Goicoechea J.L."/>
            <person name="Lee S.J."/>
            <person name="Angelova A."/>
            <person name="Kudrna D."/>
            <person name="Luo M."/>
            <person name="Affourtit J."/>
            <person name="Desany B."/>
            <person name="Knight J."/>
            <person name="Niazi F."/>
            <person name="Egholm M."/>
            <person name="Wing R.A."/>
        </authorList>
    </citation>
    <scope>NUCLEOTIDE SEQUENCE [LARGE SCALE GENOMIC DNA]</scope>
    <source>
        <strain evidence="2">cv. IRGC 105608</strain>
    </source>
</reference>
<dbReference type="AlphaFoldDB" id="A0A0D3GMI5"/>
<dbReference type="Gramene" id="OBART07G03820.3">
    <property type="protein sequence ID" value="OBART07G03820.3"/>
    <property type="gene ID" value="OBART07G03820"/>
</dbReference>
<feature type="compositionally biased region" description="Basic and acidic residues" evidence="1">
    <location>
        <begin position="179"/>
        <end position="188"/>
    </location>
</feature>
<feature type="region of interest" description="Disordered" evidence="1">
    <location>
        <begin position="219"/>
        <end position="245"/>
    </location>
</feature>
<feature type="region of interest" description="Disordered" evidence="1">
    <location>
        <begin position="142"/>
        <end position="204"/>
    </location>
</feature>
<accession>A0A0D3GMI5</accession>
<evidence type="ECO:0000313" key="2">
    <source>
        <dbReference type="EnsemblPlants" id="OBART07G03820.3"/>
    </source>
</evidence>
<dbReference type="EnsemblPlants" id="OBART07G03820.3">
    <property type="protein sequence ID" value="OBART07G03820.3"/>
    <property type="gene ID" value="OBART07G03820"/>
</dbReference>
<dbReference type="HOGENOM" id="CLU_856260_0_0_1"/>
<organism evidence="2">
    <name type="scientific">Oryza barthii</name>
    <dbReference type="NCBI Taxonomy" id="65489"/>
    <lineage>
        <taxon>Eukaryota</taxon>
        <taxon>Viridiplantae</taxon>
        <taxon>Streptophyta</taxon>
        <taxon>Embryophyta</taxon>
        <taxon>Tracheophyta</taxon>
        <taxon>Spermatophyta</taxon>
        <taxon>Magnoliopsida</taxon>
        <taxon>Liliopsida</taxon>
        <taxon>Poales</taxon>
        <taxon>Poaceae</taxon>
        <taxon>BOP clade</taxon>
        <taxon>Oryzoideae</taxon>
        <taxon>Oryzeae</taxon>
        <taxon>Oryzinae</taxon>
        <taxon>Oryza</taxon>
    </lineage>
</organism>
<protein>
    <submittedName>
        <fullName evidence="2">Uncharacterized protein</fullName>
    </submittedName>
</protein>
<evidence type="ECO:0000256" key="1">
    <source>
        <dbReference type="SAM" id="MobiDB-lite"/>
    </source>
</evidence>
<dbReference type="PaxDb" id="65489-OBART07G03820.3"/>
<feature type="compositionally biased region" description="Low complexity" evidence="1">
    <location>
        <begin position="231"/>
        <end position="245"/>
    </location>
</feature>
<feature type="compositionally biased region" description="Low complexity" evidence="1">
    <location>
        <begin position="156"/>
        <end position="174"/>
    </location>
</feature>
<feature type="region of interest" description="Disordered" evidence="1">
    <location>
        <begin position="1"/>
        <end position="68"/>
    </location>
</feature>
<reference evidence="2" key="2">
    <citation type="submission" date="2015-03" db="UniProtKB">
        <authorList>
            <consortium name="EnsemblPlants"/>
        </authorList>
    </citation>
    <scope>IDENTIFICATION</scope>
</reference>
<proteinExistence type="predicted"/>
<name>A0A0D3GMI5_9ORYZ</name>
<evidence type="ECO:0000313" key="3">
    <source>
        <dbReference type="Proteomes" id="UP000026960"/>
    </source>
</evidence>
<dbReference type="Proteomes" id="UP000026960">
    <property type="component" value="Chromosome 7"/>
</dbReference>
<keyword evidence="3" id="KW-1185">Reference proteome</keyword>
<sequence length="337" mass="36545">MAAAAAAYRHEGDGPLADAATPTKRLQEGSPRRGGRTRMGTTARSPQNLALHNRAGLAPGGWSDDCNKDRTRETAITKIRNTEKADHVTLEQDLDYCNVSGHRKKSKCRSQNKEAGQRYMGTLGRRWRGGCRVQTLRQARYASSSGVCGGGESREGGSNSSGAGSGESSDAMAAGGEGDGIRDGREGKMASGQGNKYDEERQERIRGNNEALQKVVAERKELPNSRGSHHGSGSSDESQKNQKVLNVVVKLRKRRKERSERGKANWAKMSELHTTGSKSPMKWSSVFTQCTKPIVWKLRVEPVLDQRRLEATVTMQGQCMLGLSIGAHGAVTRAGPT</sequence>